<reference evidence="11 12" key="1">
    <citation type="submission" date="2024-09" db="EMBL/GenBank/DDBJ databases">
        <title>A chromosome-level genome assembly of Gray's grenadier anchovy, Coilia grayii.</title>
        <authorList>
            <person name="Fu Z."/>
        </authorList>
    </citation>
    <scope>NUCLEOTIDE SEQUENCE [LARGE SCALE GENOMIC DNA]</scope>
    <source>
        <strain evidence="11">G4</strain>
        <tissue evidence="11">Muscle</tissue>
    </source>
</reference>
<dbReference type="EMBL" id="JBHFQA010000021">
    <property type="protein sequence ID" value="KAL2080431.1"/>
    <property type="molecule type" value="Genomic_DNA"/>
</dbReference>
<evidence type="ECO:0000313" key="11">
    <source>
        <dbReference type="EMBL" id="KAL2080431.1"/>
    </source>
</evidence>
<feature type="domain" description="Homeobox" evidence="10">
    <location>
        <begin position="157"/>
        <end position="217"/>
    </location>
</feature>
<dbReference type="AlphaFoldDB" id="A0ABD1J1E9"/>
<evidence type="ECO:0000256" key="4">
    <source>
        <dbReference type="ARBA" id="ARBA00023155"/>
    </source>
</evidence>
<keyword evidence="3 7" id="KW-0238">DNA-binding</keyword>
<evidence type="ECO:0000259" key="10">
    <source>
        <dbReference type="PROSITE" id="PS50071"/>
    </source>
</evidence>
<evidence type="ECO:0000256" key="3">
    <source>
        <dbReference type="ARBA" id="ARBA00023125"/>
    </source>
</evidence>
<dbReference type="GO" id="GO:0005634">
    <property type="term" value="C:nucleus"/>
    <property type="evidence" value="ECO:0007669"/>
    <property type="project" value="UniProtKB-SubCell"/>
</dbReference>
<gene>
    <name evidence="11" type="ORF">ACEWY4_024224</name>
</gene>
<dbReference type="SUPFAM" id="SSF46689">
    <property type="entry name" value="Homeodomain-like"/>
    <property type="match status" value="1"/>
</dbReference>
<dbReference type="CDD" id="cd00086">
    <property type="entry name" value="homeodomain"/>
    <property type="match status" value="1"/>
</dbReference>
<dbReference type="SMART" id="SM00389">
    <property type="entry name" value="HOX"/>
    <property type="match status" value="1"/>
</dbReference>
<dbReference type="InterPro" id="IPR020479">
    <property type="entry name" value="HD_metazoa"/>
</dbReference>
<feature type="region of interest" description="Disordered" evidence="9">
    <location>
        <begin position="1"/>
        <end position="155"/>
    </location>
</feature>
<dbReference type="InterPro" id="IPR017970">
    <property type="entry name" value="Homeobox_CS"/>
</dbReference>
<dbReference type="Gene3D" id="1.10.10.60">
    <property type="entry name" value="Homeodomain-like"/>
    <property type="match status" value="1"/>
</dbReference>
<evidence type="ECO:0000256" key="9">
    <source>
        <dbReference type="SAM" id="MobiDB-lite"/>
    </source>
</evidence>
<evidence type="ECO:0000256" key="6">
    <source>
        <dbReference type="ARBA" id="ARBA00038449"/>
    </source>
</evidence>
<comment type="similarity">
    <text evidence="6">Belongs to the even-skipped homeobox family.</text>
</comment>
<organism evidence="11 12">
    <name type="scientific">Coilia grayii</name>
    <name type="common">Gray's grenadier anchovy</name>
    <dbReference type="NCBI Taxonomy" id="363190"/>
    <lineage>
        <taxon>Eukaryota</taxon>
        <taxon>Metazoa</taxon>
        <taxon>Chordata</taxon>
        <taxon>Craniata</taxon>
        <taxon>Vertebrata</taxon>
        <taxon>Euteleostomi</taxon>
        <taxon>Actinopterygii</taxon>
        <taxon>Neopterygii</taxon>
        <taxon>Teleostei</taxon>
        <taxon>Clupei</taxon>
        <taxon>Clupeiformes</taxon>
        <taxon>Clupeoidei</taxon>
        <taxon>Engraulidae</taxon>
        <taxon>Coilinae</taxon>
        <taxon>Coilia</taxon>
    </lineage>
</organism>
<feature type="compositionally biased region" description="Basic and acidic residues" evidence="9">
    <location>
        <begin position="121"/>
        <end position="131"/>
    </location>
</feature>
<keyword evidence="2" id="KW-0217">Developmental protein</keyword>
<dbReference type="GO" id="GO:0006355">
    <property type="term" value="P:regulation of DNA-templated transcription"/>
    <property type="evidence" value="ECO:0007669"/>
    <property type="project" value="UniProtKB-ARBA"/>
</dbReference>
<keyword evidence="12" id="KW-1185">Reference proteome</keyword>
<dbReference type="PANTHER" id="PTHR46294:SF2">
    <property type="entry name" value="HOMEOBOX EVEN-SKIPPED HOMOLOG PROTEIN 1"/>
    <property type="match status" value="1"/>
</dbReference>
<evidence type="ECO:0000256" key="5">
    <source>
        <dbReference type="ARBA" id="ARBA00023242"/>
    </source>
</evidence>
<evidence type="ECO:0000313" key="12">
    <source>
        <dbReference type="Proteomes" id="UP001591681"/>
    </source>
</evidence>
<dbReference type="InterPro" id="IPR001356">
    <property type="entry name" value="HD"/>
</dbReference>
<evidence type="ECO:0000256" key="7">
    <source>
        <dbReference type="PROSITE-ProRule" id="PRU00108"/>
    </source>
</evidence>
<proteinExistence type="inferred from homology"/>
<keyword evidence="5 7" id="KW-0539">Nucleus</keyword>
<feature type="compositionally biased region" description="Basic and acidic residues" evidence="9">
    <location>
        <begin position="1"/>
        <end position="13"/>
    </location>
</feature>
<evidence type="ECO:0000256" key="2">
    <source>
        <dbReference type="ARBA" id="ARBA00022473"/>
    </source>
</evidence>
<protein>
    <recommendedName>
        <fullName evidence="10">Homeobox domain-containing protein</fullName>
    </recommendedName>
</protein>
<dbReference type="InterPro" id="IPR052002">
    <property type="entry name" value="Even-skipped_HD"/>
</dbReference>
<feature type="compositionally biased region" description="Polar residues" evidence="9">
    <location>
        <begin position="135"/>
        <end position="151"/>
    </location>
</feature>
<sequence length="380" mass="41950">MDNKRDVVQRGESGHIVVRGAISGAELTDATGSPSRAEPHQKAFQGACPSPKSPSYMQSGPEAVVMEGPRNGTYGDTRPTSKPSPLIADKPERPNKEPSSSSEESDFYEEIDVSCTADMDYPDKQGKDVDVPSHNIESSLNTGKMNSSPTTLPYGADQMRRYRTAFTREQIARLEKEFYRENYVSRPRRCELAAALNLPETTIKVWFQNRRMKDKRQRLAMTWPHPADPAFYTYMMGHAANLPYPFPSHLPLPYYSPLGGVGTTTTSATSPFAGPLRSLDSFRVLAHPYPRPDLFCFRHPSVYSSTGSSHGLGPTETPCNCLACHGNSGQNNGLPQRPRSLDFTCSSTSRTDSFLTFSPAVLSKSASVSLDQREEVPLTR</sequence>
<dbReference type="InterPro" id="IPR009057">
    <property type="entry name" value="Homeodomain-like_sf"/>
</dbReference>
<feature type="DNA-binding region" description="Homeobox" evidence="7">
    <location>
        <begin position="159"/>
        <end position="218"/>
    </location>
</feature>
<dbReference type="GO" id="GO:0003677">
    <property type="term" value="F:DNA binding"/>
    <property type="evidence" value="ECO:0007669"/>
    <property type="project" value="UniProtKB-UniRule"/>
</dbReference>
<comment type="subcellular location">
    <subcellularLocation>
        <location evidence="1 7 8">Nucleus</location>
    </subcellularLocation>
</comment>
<feature type="compositionally biased region" description="Acidic residues" evidence="9">
    <location>
        <begin position="103"/>
        <end position="112"/>
    </location>
</feature>
<dbReference type="PROSITE" id="PS50071">
    <property type="entry name" value="HOMEOBOX_2"/>
    <property type="match status" value="1"/>
</dbReference>
<name>A0ABD1J1E9_9TELE</name>
<dbReference type="PRINTS" id="PR00024">
    <property type="entry name" value="HOMEOBOX"/>
</dbReference>
<dbReference type="FunFam" id="1.10.10.60:FF:000256">
    <property type="entry name" value="Even-skipped homeobox 1"/>
    <property type="match status" value="1"/>
</dbReference>
<keyword evidence="4 7" id="KW-0371">Homeobox</keyword>
<evidence type="ECO:0000256" key="1">
    <source>
        <dbReference type="ARBA" id="ARBA00004123"/>
    </source>
</evidence>
<dbReference type="Pfam" id="PF00046">
    <property type="entry name" value="Homeodomain"/>
    <property type="match status" value="1"/>
</dbReference>
<evidence type="ECO:0000256" key="8">
    <source>
        <dbReference type="RuleBase" id="RU000682"/>
    </source>
</evidence>
<dbReference type="PROSITE" id="PS00027">
    <property type="entry name" value="HOMEOBOX_1"/>
    <property type="match status" value="1"/>
</dbReference>
<accession>A0ABD1J1E9</accession>
<dbReference type="Proteomes" id="UP001591681">
    <property type="component" value="Unassembled WGS sequence"/>
</dbReference>
<dbReference type="PANTHER" id="PTHR46294">
    <property type="entry name" value="SEGMENTATION PROTEIN EVEN-SKIPPED"/>
    <property type="match status" value="1"/>
</dbReference>
<comment type="caution">
    <text evidence="11">The sequence shown here is derived from an EMBL/GenBank/DDBJ whole genome shotgun (WGS) entry which is preliminary data.</text>
</comment>